<dbReference type="GO" id="GO:0006465">
    <property type="term" value="P:signal peptide processing"/>
    <property type="evidence" value="ECO:0007669"/>
    <property type="project" value="InterPro"/>
</dbReference>
<gene>
    <name evidence="9" type="ORF">CEUSTIGMA_g11505.t1</name>
</gene>
<evidence type="ECO:0000256" key="2">
    <source>
        <dbReference type="ARBA" id="ARBA00008683"/>
    </source>
</evidence>
<reference evidence="9 10" key="1">
    <citation type="submission" date="2017-08" db="EMBL/GenBank/DDBJ databases">
        <title>Acidophilic green algal genome provides insights into adaptation to an acidic environment.</title>
        <authorList>
            <person name="Hirooka S."/>
            <person name="Hirose Y."/>
            <person name="Kanesaki Y."/>
            <person name="Higuchi S."/>
            <person name="Fujiwara T."/>
            <person name="Onuma R."/>
            <person name="Era A."/>
            <person name="Ohbayashi R."/>
            <person name="Uzuka A."/>
            <person name="Nozaki H."/>
            <person name="Yoshikawa H."/>
            <person name="Miyagishima S.Y."/>
        </authorList>
    </citation>
    <scope>NUCLEOTIDE SEQUENCE [LARGE SCALE GENOMIC DNA]</scope>
    <source>
        <strain evidence="9 10">NIES-2499</strain>
    </source>
</reference>
<dbReference type="PANTHER" id="PTHR33209:SF1">
    <property type="entry name" value="PEPTIDASE S49 DOMAIN-CONTAINING PROTEIN"/>
    <property type="match status" value="1"/>
</dbReference>
<dbReference type="GO" id="GO:0016020">
    <property type="term" value="C:membrane"/>
    <property type="evidence" value="ECO:0007669"/>
    <property type="project" value="UniProtKB-SubCell"/>
</dbReference>
<dbReference type="NCBIfam" id="TIGR00706">
    <property type="entry name" value="SppA_dom"/>
    <property type="match status" value="1"/>
</dbReference>
<feature type="region of interest" description="Disordered" evidence="7">
    <location>
        <begin position="53"/>
        <end position="84"/>
    </location>
</feature>
<name>A0A250XLV8_9CHLO</name>
<dbReference type="InterPro" id="IPR047272">
    <property type="entry name" value="S49_SppA_C"/>
</dbReference>
<dbReference type="InterPro" id="IPR047217">
    <property type="entry name" value="S49_SppA_67K_type_N"/>
</dbReference>
<comment type="similarity">
    <text evidence="2">Belongs to the peptidase S49 family.</text>
</comment>
<evidence type="ECO:0000313" key="9">
    <source>
        <dbReference type="EMBL" id="GAX84081.1"/>
    </source>
</evidence>
<dbReference type="STRING" id="1157962.A0A250XLV8"/>
<dbReference type="SUPFAM" id="SSF52096">
    <property type="entry name" value="ClpP/crotonase"/>
    <property type="match status" value="2"/>
</dbReference>
<dbReference type="NCBIfam" id="TIGR00705">
    <property type="entry name" value="SppA_67K"/>
    <property type="match status" value="1"/>
</dbReference>
<dbReference type="AlphaFoldDB" id="A0A250XLV8"/>
<dbReference type="Gene3D" id="3.90.226.10">
    <property type="entry name" value="2-enoyl-CoA Hydratase, Chain A, domain 1"/>
    <property type="match status" value="4"/>
</dbReference>
<keyword evidence="10" id="KW-1185">Reference proteome</keyword>
<evidence type="ECO:0000256" key="6">
    <source>
        <dbReference type="ARBA" id="ARBA00023136"/>
    </source>
</evidence>
<keyword evidence="5" id="KW-0720">Serine protease</keyword>
<dbReference type="PANTHER" id="PTHR33209">
    <property type="entry name" value="PROTEASE 4"/>
    <property type="match status" value="1"/>
</dbReference>
<evidence type="ECO:0000256" key="5">
    <source>
        <dbReference type="ARBA" id="ARBA00022825"/>
    </source>
</evidence>
<keyword evidence="6" id="KW-0472">Membrane</keyword>
<dbReference type="Pfam" id="PF01343">
    <property type="entry name" value="Peptidase_S49"/>
    <property type="match status" value="2"/>
</dbReference>
<feature type="domain" description="Peptidase S49" evidence="8">
    <location>
        <begin position="193"/>
        <end position="342"/>
    </location>
</feature>
<dbReference type="OrthoDB" id="45421at2759"/>
<dbReference type="InterPro" id="IPR004634">
    <property type="entry name" value="Pept_S49_pIV"/>
</dbReference>
<dbReference type="CDD" id="cd07018">
    <property type="entry name" value="S49_SppA_67K_type"/>
    <property type="match status" value="1"/>
</dbReference>
<keyword evidence="3" id="KW-0645">Protease</keyword>
<evidence type="ECO:0000256" key="4">
    <source>
        <dbReference type="ARBA" id="ARBA00022801"/>
    </source>
</evidence>
<dbReference type="EMBL" id="BEGY01000115">
    <property type="protein sequence ID" value="GAX84081.1"/>
    <property type="molecule type" value="Genomic_DNA"/>
</dbReference>
<feature type="domain" description="Peptidase S49" evidence="8">
    <location>
        <begin position="442"/>
        <end position="590"/>
    </location>
</feature>
<evidence type="ECO:0000256" key="1">
    <source>
        <dbReference type="ARBA" id="ARBA00004370"/>
    </source>
</evidence>
<evidence type="ECO:0000259" key="8">
    <source>
        <dbReference type="Pfam" id="PF01343"/>
    </source>
</evidence>
<proteinExistence type="inferred from homology"/>
<organism evidence="9 10">
    <name type="scientific">Chlamydomonas eustigma</name>
    <dbReference type="NCBI Taxonomy" id="1157962"/>
    <lineage>
        <taxon>Eukaryota</taxon>
        <taxon>Viridiplantae</taxon>
        <taxon>Chlorophyta</taxon>
        <taxon>core chlorophytes</taxon>
        <taxon>Chlorophyceae</taxon>
        <taxon>CS clade</taxon>
        <taxon>Chlamydomonadales</taxon>
        <taxon>Chlamydomonadaceae</taxon>
        <taxon>Chlamydomonas</taxon>
    </lineage>
</organism>
<dbReference type="CDD" id="cd07023">
    <property type="entry name" value="S49_Sppa_N_C"/>
    <property type="match status" value="1"/>
</dbReference>
<comment type="subcellular location">
    <subcellularLocation>
        <location evidence="1">Membrane</location>
    </subcellularLocation>
</comment>
<protein>
    <recommendedName>
        <fullName evidence="8">Peptidase S49 domain-containing protein</fullName>
    </recommendedName>
</protein>
<evidence type="ECO:0000313" key="10">
    <source>
        <dbReference type="Proteomes" id="UP000232323"/>
    </source>
</evidence>
<evidence type="ECO:0000256" key="3">
    <source>
        <dbReference type="ARBA" id="ARBA00022670"/>
    </source>
</evidence>
<dbReference type="InterPro" id="IPR002142">
    <property type="entry name" value="Peptidase_S49"/>
</dbReference>
<sequence>MKVVYGLTWHSRSCTASFHVGHKSFTALHLRHSKTNQVSRRVAVACSPLQSEPESAASVKESTNSDDHVSSMSSAASNTMSERSIEKQKEVLQDQLVYREPSATEQLWTKFKLGFALPWRRFKPDSVLVFKLEGDISDQGRGRFDPGLSVPQICQALQKAALDPRVKGLAVEIGPLQVGWAKVQEIRRYLKYFRQSGKFMIAYMKLGGEKEYYLASAFEDIYTPPSASLSLRGFAVTGTFLRGVLEKVGVEPQVKRIGKYKSAGDQLLRKDMSEPQAEQLNAILEDINEEFLSTVSEARGKSREDLVAFLEEGVFDMKKFVEGGWVTALKYEDEVIDILKEKTEGQKDEELKKVEIRRYNKVSPSAFGLKGKKRIVVLRTSGAIVGRSSGTSSAITPDGLIPRLKALAKDKSVAAVVLRVDSPGGDALASDLMWREIRKLGERKPVVASMGDVAASGGYYLSMACKTIVAEPLTITGSIGVVTGKFNLAEFYEKIGYNKTILSKGRYAELLADNRPFSQEEQALFDNAAQHAYESFRDKAAMSRGMEIEAMQEVAQGRVWTGAAALQRGLVDALGGVNKAVAIAKQLAEIPEEEKVTVSDLGRVPASPLALLGLGASLQTSVLAQSWAFSLLPATLVELILRTDVLSSLELAAQLQSGGPGFLMTDVNVATIGDTRCPSSRHQSSWNDVSFMEDSRSEFVNRTAWVLDEFVESFFDM</sequence>
<dbReference type="InterPro" id="IPR029045">
    <property type="entry name" value="ClpP/crotonase-like_dom_sf"/>
</dbReference>
<comment type="caution">
    <text evidence="9">The sequence shown here is derived from an EMBL/GenBank/DDBJ whole genome shotgun (WGS) entry which is preliminary data.</text>
</comment>
<dbReference type="Proteomes" id="UP000232323">
    <property type="component" value="Unassembled WGS sequence"/>
</dbReference>
<keyword evidence="4" id="KW-0378">Hydrolase</keyword>
<dbReference type="GO" id="GO:0008236">
    <property type="term" value="F:serine-type peptidase activity"/>
    <property type="evidence" value="ECO:0007669"/>
    <property type="project" value="UniProtKB-KW"/>
</dbReference>
<accession>A0A250XLV8</accession>
<feature type="compositionally biased region" description="Low complexity" evidence="7">
    <location>
        <begin position="70"/>
        <end position="81"/>
    </location>
</feature>
<evidence type="ECO:0000256" key="7">
    <source>
        <dbReference type="SAM" id="MobiDB-lite"/>
    </source>
</evidence>
<dbReference type="InterPro" id="IPR004635">
    <property type="entry name" value="Pept_S49_SppA"/>
</dbReference>